<feature type="transmembrane region" description="Helical" evidence="7">
    <location>
        <begin position="236"/>
        <end position="256"/>
    </location>
</feature>
<dbReference type="AlphaFoldDB" id="A0A2D2B3W9"/>
<feature type="region of interest" description="Disordered" evidence="6">
    <location>
        <begin position="371"/>
        <end position="413"/>
    </location>
</feature>
<evidence type="ECO:0000313" key="8">
    <source>
        <dbReference type="EMBL" id="ATQ44884.1"/>
    </source>
</evidence>
<dbReference type="KEGG" id="cmb:CSW64_05045"/>
<accession>A0A2D2B3W9</accession>
<feature type="transmembrane region" description="Helical" evidence="7">
    <location>
        <begin position="305"/>
        <end position="327"/>
    </location>
</feature>
<feature type="transmembrane region" description="Helical" evidence="7">
    <location>
        <begin position="199"/>
        <end position="224"/>
    </location>
</feature>
<dbReference type="InterPro" id="IPR017039">
    <property type="entry name" value="Virul_fac_BrkB"/>
</dbReference>
<dbReference type="Proteomes" id="UP000228945">
    <property type="component" value="Chromosome"/>
</dbReference>
<keyword evidence="4 7" id="KW-1133">Transmembrane helix</keyword>
<evidence type="ECO:0000256" key="5">
    <source>
        <dbReference type="ARBA" id="ARBA00023136"/>
    </source>
</evidence>
<evidence type="ECO:0000256" key="7">
    <source>
        <dbReference type="SAM" id="Phobius"/>
    </source>
</evidence>
<sequence length="413" mass="45448">MKAVWRWGRSRPYHLLPWIGLAATVLFWPDRRPPAGMSEDRAMAPDAFDRAEPGRGRAAASPLRIPPMGWRDIVWRTGWEISRDKLPSTAGGVTFYVLLAIFPAIGAFVSLYGLVSDVAAAERQLRGLADVFPTSVIQIVGEQMLRLAGQHPGKLSAAFLLSLLVSVWSANAGMKALFEGLNVAYDEDEKRDYFRRTAITYASTLGALLFLAVVTVVLVAAPLIMKDLGFARFDSLWIPLRWAVVAGLTILAYAVVYRYGPSRRRARWRWVVCGAVLASTGWLGGSLGFSWYLNNLAHFDATYGPLSAVVAFMLWVWFSVMCLLIGAEFNAEIEHQTAVDSTVGAEAPMGQRGAVMADTVGQPLHLRETLRRGAGAARRQADGLWRQARGTVERSRTTKTPADPSSRTREPRG</sequence>
<dbReference type="OrthoDB" id="9781030at2"/>
<evidence type="ECO:0000256" key="2">
    <source>
        <dbReference type="ARBA" id="ARBA00022475"/>
    </source>
</evidence>
<keyword evidence="5 7" id="KW-0472">Membrane</keyword>
<name>A0A2D2B3W9_9CAUL</name>
<feature type="transmembrane region" description="Helical" evidence="7">
    <location>
        <begin position="268"/>
        <end position="293"/>
    </location>
</feature>
<keyword evidence="9" id="KW-1185">Reference proteome</keyword>
<dbReference type="NCBIfam" id="TIGR00765">
    <property type="entry name" value="yihY_not_rbn"/>
    <property type="match status" value="1"/>
</dbReference>
<proteinExistence type="predicted"/>
<gene>
    <name evidence="8" type="ORF">CSW64_05045</name>
</gene>
<evidence type="ECO:0000256" key="1">
    <source>
        <dbReference type="ARBA" id="ARBA00004651"/>
    </source>
</evidence>
<organism evidence="8 9">
    <name type="scientific">Caulobacter mirabilis</name>
    <dbReference type="NCBI Taxonomy" id="69666"/>
    <lineage>
        <taxon>Bacteria</taxon>
        <taxon>Pseudomonadati</taxon>
        <taxon>Pseudomonadota</taxon>
        <taxon>Alphaproteobacteria</taxon>
        <taxon>Caulobacterales</taxon>
        <taxon>Caulobacteraceae</taxon>
        <taxon>Caulobacter</taxon>
    </lineage>
</organism>
<dbReference type="EMBL" id="CP024201">
    <property type="protein sequence ID" value="ATQ44884.1"/>
    <property type="molecule type" value="Genomic_DNA"/>
</dbReference>
<evidence type="ECO:0000256" key="3">
    <source>
        <dbReference type="ARBA" id="ARBA00022692"/>
    </source>
</evidence>
<feature type="transmembrane region" description="Helical" evidence="7">
    <location>
        <begin position="93"/>
        <end position="115"/>
    </location>
</feature>
<dbReference type="GO" id="GO:0005886">
    <property type="term" value="C:plasma membrane"/>
    <property type="evidence" value="ECO:0007669"/>
    <property type="project" value="UniProtKB-SubCell"/>
</dbReference>
<dbReference type="PANTHER" id="PTHR30213:SF0">
    <property type="entry name" value="UPF0761 MEMBRANE PROTEIN YIHY"/>
    <property type="match status" value="1"/>
</dbReference>
<comment type="subcellular location">
    <subcellularLocation>
        <location evidence="1">Cell membrane</location>
        <topology evidence="1">Multi-pass membrane protein</topology>
    </subcellularLocation>
</comment>
<feature type="transmembrane region" description="Helical" evidence="7">
    <location>
        <begin position="12"/>
        <end position="29"/>
    </location>
</feature>
<reference evidence="8 9" key="1">
    <citation type="submission" date="2017-10" db="EMBL/GenBank/DDBJ databases">
        <title>Genome sequence of Caulobacter mirabilis FWC38.</title>
        <authorList>
            <person name="Fiebig A."/>
            <person name="Crosson S."/>
        </authorList>
    </citation>
    <scope>NUCLEOTIDE SEQUENCE [LARGE SCALE GENOMIC DNA]</scope>
    <source>
        <strain evidence="8 9">FWC 38</strain>
    </source>
</reference>
<keyword evidence="2" id="KW-1003">Cell membrane</keyword>
<evidence type="ECO:0000313" key="9">
    <source>
        <dbReference type="Proteomes" id="UP000228945"/>
    </source>
</evidence>
<evidence type="ECO:0000256" key="4">
    <source>
        <dbReference type="ARBA" id="ARBA00022989"/>
    </source>
</evidence>
<dbReference type="PANTHER" id="PTHR30213">
    <property type="entry name" value="INNER MEMBRANE PROTEIN YHJD"/>
    <property type="match status" value="1"/>
</dbReference>
<keyword evidence="3 7" id="KW-0812">Transmembrane</keyword>
<protein>
    <submittedName>
        <fullName evidence="8">Ribonuclease BN</fullName>
    </submittedName>
</protein>
<dbReference type="Pfam" id="PF03631">
    <property type="entry name" value="Virul_fac_BrkB"/>
    <property type="match status" value="1"/>
</dbReference>
<evidence type="ECO:0000256" key="6">
    <source>
        <dbReference type="SAM" id="MobiDB-lite"/>
    </source>
</evidence>